<evidence type="ECO:0000256" key="8">
    <source>
        <dbReference type="ARBA" id="ARBA00040243"/>
    </source>
</evidence>
<keyword evidence="6" id="KW-0496">Mitochondrion</keyword>
<dbReference type="AlphaFoldDB" id="B3S3Y5"/>
<keyword evidence="5" id="KW-0560">Oxidoreductase</keyword>
<organism evidence="9 10">
    <name type="scientific">Trichoplax adhaerens</name>
    <name type="common">Trichoplax reptans</name>
    <dbReference type="NCBI Taxonomy" id="10228"/>
    <lineage>
        <taxon>Eukaryota</taxon>
        <taxon>Metazoa</taxon>
        <taxon>Placozoa</taxon>
        <taxon>Uniplacotomia</taxon>
        <taxon>Trichoplacea</taxon>
        <taxon>Trichoplacidae</taxon>
        <taxon>Trichoplax</taxon>
    </lineage>
</organism>
<dbReference type="InterPro" id="IPR051935">
    <property type="entry name" value="HSDL2"/>
</dbReference>
<evidence type="ECO:0000256" key="6">
    <source>
        <dbReference type="ARBA" id="ARBA00023128"/>
    </source>
</evidence>
<sequence>MINTGKLANRTAVITGASRGIGKAIALKFARDGGNVVIFAKTAKPHPKLPGTIYDAAEEIEKCGGKALPCEVDVRDAQSVSSAVEAAVRKFGGIDVVINNASAISLTGTESTPSNRYDLMNNVNARGTFITSQACIPYLKQSKNPHILNLSPPLDMDPKWFKNHCAYTISKYGMSMCAIGMAAEFKGQIAVNALWPKTAIFTAAVKMLTGSEAAKHCRKPDIMADAAYAIVTKKAAEFTGNCTIDEDVLADAGVTDFERYACEPGNLLLADAFINIDHNDPKFITESIFDVSLKSRMQ</sequence>
<dbReference type="OrthoDB" id="5327538at2759"/>
<dbReference type="STRING" id="10228.B3S3Y5"/>
<dbReference type="EMBL" id="DS985249">
    <property type="protein sequence ID" value="EDV22360.1"/>
    <property type="molecule type" value="Genomic_DNA"/>
</dbReference>
<dbReference type="FunCoup" id="B3S3Y5">
    <property type="interactions" value="1351"/>
</dbReference>
<dbReference type="Proteomes" id="UP000009022">
    <property type="component" value="Unassembled WGS sequence"/>
</dbReference>
<evidence type="ECO:0000256" key="4">
    <source>
        <dbReference type="ARBA" id="ARBA00022857"/>
    </source>
</evidence>
<dbReference type="PANTHER" id="PTHR42808">
    <property type="entry name" value="HYDROXYSTEROID DEHYDROGENASE-LIKE PROTEIN 2"/>
    <property type="match status" value="1"/>
</dbReference>
<keyword evidence="4" id="KW-0521">NADP</keyword>
<evidence type="ECO:0000256" key="3">
    <source>
        <dbReference type="ARBA" id="ARBA00006484"/>
    </source>
</evidence>
<dbReference type="NCBIfam" id="NF006133">
    <property type="entry name" value="PRK08278.1"/>
    <property type="match status" value="1"/>
</dbReference>
<dbReference type="InParanoid" id="B3S3Y5"/>
<dbReference type="Pfam" id="PF00106">
    <property type="entry name" value="adh_short"/>
    <property type="match status" value="1"/>
</dbReference>
<dbReference type="OMA" id="GFSCLWP"/>
<gene>
    <name evidence="9" type="ORF">TRIADDRAFT_58889</name>
</gene>
<evidence type="ECO:0000256" key="5">
    <source>
        <dbReference type="ARBA" id="ARBA00023002"/>
    </source>
</evidence>
<dbReference type="GeneID" id="6756308"/>
<dbReference type="PANTHER" id="PTHR42808:SF3">
    <property type="entry name" value="HYDROXYSTEROID DEHYDROGENASE-LIKE PROTEIN 2"/>
    <property type="match status" value="1"/>
</dbReference>
<name>B3S3Y5_TRIAD</name>
<dbReference type="PhylomeDB" id="B3S3Y5"/>
<comment type="subcellular location">
    <subcellularLocation>
        <location evidence="1">Mitochondrion</location>
    </subcellularLocation>
    <subcellularLocation>
        <location evidence="2">Peroxisome</location>
    </subcellularLocation>
</comment>
<evidence type="ECO:0000256" key="2">
    <source>
        <dbReference type="ARBA" id="ARBA00004275"/>
    </source>
</evidence>
<dbReference type="eggNOG" id="KOG0725">
    <property type="taxonomic scope" value="Eukaryota"/>
</dbReference>
<accession>B3S3Y5</accession>
<keyword evidence="10" id="KW-1185">Reference proteome</keyword>
<dbReference type="GO" id="GO:0016491">
    <property type="term" value="F:oxidoreductase activity"/>
    <property type="evidence" value="ECO:0007669"/>
    <property type="project" value="UniProtKB-KW"/>
</dbReference>
<dbReference type="GO" id="GO:0005739">
    <property type="term" value="C:mitochondrion"/>
    <property type="evidence" value="ECO:0000318"/>
    <property type="project" value="GO_Central"/>
</dbReference>
<dbReference type="KEGG" id="tad:TRIADDRAFT_58889"/>
<dbReference type="InterPro" id="IPR002347">
    <property type="entry name" value="SDR_fam"/>
</dbReference>
<proteinExistence type="inferred from homology"/>
<protein>
    <recommendedName>
        <fullName evidence="8">Hydroxysteroid dehydrogenase-like protein 2</fullName>
    </recommendedName>
</protein>
<evidence type="ECO:0000313" key="10">
    <source>
        <dbReference type="Proteomes" id="UP000009022"/>
    </source>
</evidence>
<dbReference type="HOGENOM" id="CLU_010194_2_2_1"/>
<dbReference type="PRINTS" id="PR00081">
    <property type="entry name" value="GDHRDH"/>
</dbReference>
<keyword evidence="7" id="KW-0576">Peroxisome</keyword>
<dbReference type="RefSeq" id="XP_002114904.1">
    <property type="nucleotide sequence ID" value="XM_002114868.1"/>
</dbReference>
<dbReference type="InterPro" id="IPR036291">
    <property type="entry name" value="NAD(P)-bd_dom_sf"/>
</dbReference>
<evidence type="ECO:0000256" key="1">
    <source>
        <dbReference type="ARBA" id="ARBA00004173"/>
    </source>
</evidence>
<reference evidence="9 10" key="1">
    <citation type="journal article" date="2008" name="Nature">
        <title>The Trichoplax genome and the nature of placozoans.</title>
        <authorList>
            <person name="Srivastava M."/>
            <person name="Begovic E."/>
            <person name="Chapman J."/>
            <person name="Putnam N.H."/>
            <person name="Hellsten U."/>
            <person name="Kawashima T."/>
            <person name="Kuo A."/>
            <person name="Mitros T."/>
            <person name="Salamov A."/>
            <person name="Carpenter M.L."/>
            <person name="Signorovitch A.Y."/>
            <person name="Moreno M.A."/>
            <person name="Kamm K."/>
            <person name="Grimwood J."/>
            <person name="Schmutz J."/>
            <person name="Shapiro H."/>
            <person name="Grigoriev I.V."/>
            <person name="Buss L.W."/>
            <person name="Schierwater B."/>
            <person name="Dellaporta S.L."/>
            <person name="Rokhsar D.S."/>
        </authorList>
    </citation>
    <scope>NUCLEOTIDE SEQUENCE [LARGE SCALE GENOMIC DNA]</scope>
    <source>
        <strain evidence="9 10">Grell-BS-1999</strain>
    </source>
</reference>
<evidence type="ECO:0000313" key="9">
    <source>
        <dbReference type="EMBL" id="EDV22360.1"/>
    </source>
</evidence>
<dbReference type="CTD" id="6756308"/>
<dbReference type="FunFam" id="3.40.50.720:FF:000301">
    <property type="entry name" value="Hydroxysteroid dehydrogenase like 2"/>
    <property type="match status" value="1"/>
</dbReference>
<dbReference type="GO" id="GO:0005777">
    <property type="term" value="C:peroxisome"/>
    <property type="evidence" value="ECO:0007669"/>
    <property type="project" value="UniProtKB-SubCell"/>
</dbReference>
<dbReference type="CDD" id="cd09762">
    <property type="entry name" value="HSDL2_SDR_c"/>
    <property type="match status" value="1"/>
</dbReference>
<dbReference type="SUPFAM" id="SSF51735">
    <property type="entry name" value="NAD(P)-binding Rossmann-fold domains"/>
    <property type="match status" value="1"/>
</dbReference>
<comment type="similarity">
    <text evidence="3">Belongs to the short-chain dehydrogenases/reductases (SDR) family.</text>
</comment>
<evidence type="ECO:0000256" key="7">
    <source>
        <dbReference type="ARBA" id="ARBA00023140"/>
    </source>
</evidence>
<dbReference type="Gene3D" id="3.40.50.720">
    <property type="entry name" value="NAD(P)-binding Rossmann-like Domain"/>
    <property type="match status" value="1"/>
</dbReference>